<dbReference type="InterPro" id="IPR007115">
    <property type="entry name" value="6-PTP_synth/QueD"/>
</dbReference>
<dbReference type="Pfam" id="PF01242">
    <property type="entry name" value="PTPS"/>
    <property type="match status" value="1"/>
</dbReference>
<dbReference type="PANTHER" id="PTHR12589:SF7">
    <property type="entry name" value="6-PYRUVOYL TETRAHYDROBIOPTERIN SYNTHASE"/>
    <property type="match status" value="1"/>
</dbReference>
<dbReference type="UniPathway" id="UPA00391"/>
<dbReference type="SUPFAM" id="SSF55620">
    <property type="entry name" value="Tetrahydrobiopterin biosynthesis enzymes-like"/>
    <property type="match status" value="1"/>
</dbReference>
<name>A0A7V3J9J7_UNCC3</name>
<evidence type="ECO:0000256" key="7">
    <source>
        <dbReference type="ARBA" id="ARBA00022833"/>
    </source>
</evidence>
<dbReference type="InterPro" id="IPR038418">
    <property type="entry name" value="6-PTP_synth/QueD_sf"/>
</dbReference>
<comment type="pathway">
    <text evidence="2">Purine metabolism; 7-cyano-7-deazaguanine biosynthesis.</text>
</comment>
<evidence type="ECO:0000313" key="11">
    <source>
        <dbReference type="EMBL" id="HFZ08679.1"/>
    </source>
</evidence>
<accession>A0A7V3J9J7</accession>
<gene>
    <name evidence="11" type="ORF">ENV41_00895</name>
</gene>
<dbReference type="AlphaFoldDB" id="A0A7V3J9J7"/>
<evidence type="ECO:0000256" key="4">
    <source>
        <dbReference type="ARBA" id="ARBA00012982"/>
    </source>
</evidence>
<comment type="caution">
    <text evidence="11">The sequence shown here is derived from an EMBL/GenBank/DDBJ whole genome shotgun (WGS) entry which is preliminary data.</text>
</comment>
<sequence>MKAMISEKFSIAHRLSSSMNNRQNNLHGHTWRVDVVVEGPVGRDGFVMDFVLLKEKVKAALDGFDRKVILGNNDVLLFEGLKKLGVDVRTIEGEPTAENLAKVLYRRLERELGKSVYLEKVVVWRSDNAWVECNEADAEIVKGG</sequence>
<keyword evidence="7" id="KW-0862">Zinc</keyword>
<evidence type="ECO:0000256" key="6">
    <source>
        <dbReference type="ARBA" id="ARBA00022723"/>
    </source>
</evidence>
<dbReference type="GO" id="GO:0070497">
    <property type="term" value="F:6-carboxytetrahydropterin synthase activity"/>
    <property type="evidence" value="ECO:0007669"/>
    <property type="project" value="UniProtKB-EC"/>
</dbReference>
<evidence type="ECO:0000256" key="10">
    <source>
        <dbReference type="ARBA" id="ARBA00048807"/>
    </source>
</evidence>
<comment type="catalytic activity">
    <reaction evidence="10">
        <text>7,8-dihydroneopterin 3'-triphosphate + H2O = 6-carboxy-5,6,7,8-tetrahydropterin + triphosphate + acetaldehyde + 2 H(+)</text>
        <dbReference type="Rhea" id="RHEA:27966"/>
        <dbReference type="ChEBI" id="CHEBI:15343"/>
        <dbReference type="ChEBI" id="CHEBI:15377"/>
        <dbReference type="ChEBI" id="CHEBI:15378"/>
        <dbReference type="ChEBI" id="CHEBI:18036"/>
        <dbReference type="ChEBI" id="CHEBI:58462"/>
        <dbReference type="ChEBI" id="CHEBI:61032"/>
        <dbReference type="EC" id="4.1.2.50"/>
    </reaction>
</comment>
<evidence type="ECO:0000256" key="9">
    <source>
        <dbReference type="ARBA" id="ARBA00031449"/>
    </source>
</evidence>
<dbReference type="EC" id="4.1.2.50" evidence="4"/>
<keyword evidence="6" id="KW-0479">Metal-binding</keyword>
<organism evidence="11">
    <name type="scientific">candidate division CPR3 bacterium</name>
    <dbReference type="NCBI Taxonomy" id="2268181"/>
    <lineage>
        <taxon>Bacteria</taxon>
        <taxon>Bacteria division CPR3</taxon>
    </lineage>
</organism>
<dbReference type="PANTHER" id="PTHR12589">
    <property type="entry name" value="PYRUVOYL TETRAHYDROBIOPTERIN SYNTHASE"/>
    <property type="match status" value="1"/>
</dbReference>
<evidence type="ECO:0000256" key="8">
    <source>
        <dbReference type="ARBA" id="ARBA00023239"/>
    </source>
</evidence>
<protein>
    <recommendedName>
        <fullName evidence="5">6-carboxy-5,6,7,8-tetrahydropterin synthase</fullName>
        <ecNumber evidence="4">4.1.2.50</ecNumber>
    </recommendedName>
    <alternativeName>
        <fullName evidence="9">Queuosine biosynthesis protein QueD</fullName>
    </alternativeName>
</protein>
<dbReference type="GO" id="GO:0046872">
    <property type="term" value="F:metal ion binding"/>
    <property type="evidence" value="ECO:0007669"/>
    <property type="project" value="UniProtKB-KW"/>
</dbReference>
<evidence type="ECO:0000256" key="3">
    <source>
        <dbReference type="ARBA" id="ARBA00008900"/>
    </source>
</evidence>
<evidence type="ECO:0000256" key="1">
    <source>
        <dbReference type="ARBA" id="ARBA00001947"/>
    </source>
</evidence>
<evidence type="ECO:0000256" key="5">
    <source>
        <dbReference type="ARBA" id="ARBA00018141"/>
    </source>
</evidence>
<comment type="similarity">
    <text evidence="3">Belongs to the PTPS family. QueD subfamily.</text>
</comment>
<keyword evidence="8" id="KW-0456">Lyase</keyword>
<proteinExistence type="inferred from homology"/>
<comment type="cofactor">
    <cofactor evidence="1">
        <name>Zn(2+)</name>
        <dbReference type="ChEBI" id="CHEBI:29105"/>
    </cofactor>
</comment>
<dbReference type="Gene3D" id="3.30.479.10">
    <property type="entry name" value="6-pyruvoyl tetrahydropterin synthase/QueD"/>
    <property type="match status" value="1"/>
</dbReference>
<dbReference type="EMBL" id="DTGG01000024">
    <property type="protein sequence ID" value="HFZ08679.1"/>
    <property type="molecule type" value="Genomic_DNA"/>
</dbReference>
<reference evidence="11" key="1">
    <citation type="journal article" date="2020" name="mSystems">
        <title>Genome- and Community-Level Interaction Insights into Carbon Utilization and Element Cycling Functions of Hydrothermarchaeota in Hydrothermal Sediment.</title>
        <authorList>
            <person name="Zhou Z."/>
            <person name="Liu Y."/>
            <person name="Xu W."/>
            <person name="Pan J."/>
            <person name="Luo Z.H."/>
            <person name="Li M."/>
        </authorList>
    </citation>
    <scope>NUCLEOTIDE SEQUENCE [LARGE SCALE GENOMIC DNA]</scope>
    <source>
        <strain evidence="11">SpSt-757</strain>
    </source>
</reference>
<evidence type="ECO:0000256" key="2">
    <source>
        <dbReference type="ARBA" id="ARBA00005061"/>
    </source>
</evidence>